<keyword evidence="7" id="KW-1185">Reference proteome</keyword>
<dbReference type="EMBL" id="JXBL01000001">
    <property type="protein sequence ID" value="KIE41630.1"/>
    <property type="molecule type" value="Genomic_DNA"/>
</dbReference>
<evidence type="ECO:0000256" key="4">
    <source>
        <dbReference type="SAM" id="Phobius"/>
    </source>
</evidence>
<keyword evidence="4" id="KW-0812">Transmembrane</keyword>
<accession>A0A0C1U1G0</accession>
<feature type="transmembrane region" description="Helical" evidence="4">
    <location>
        <begin position="173"/>
        <end position="201"/>
    </location>
</feature>
<dbReference type="AlphaFoldDB" id="A0A0C1U1G0"/>
<dbReference type="SUPFAM" id="SSF48452">
    <property type="entry name" value="TPR-like"/>
    <property type="match status" value="1"/>
</dbReference>
<protein>
    <recommendedName>
        <fullName evidence="5">Glycosyltransferase RgtA/B/C/D-like domain-containing protein</fullName>
    </recommendedName>
</protein>
<evidence type="ECO:0000256" key="3">
    <source>
        <dbReference type="PROSITE-ProRule" id="PRU00339"/>
    </source>
</evidence>
<dbReference type="InterPro" id="IPR052346">
    <property type="entry name" value="O-mannosyl-transferase_TMTC"/>
</dbReference>
<name>A0A0C1U1G0_9BACT</name>
<evidence type="ECO:0000256" key="2">
    <source>
        <dbReference type="ARBA" id="ARBA00022803"/>
    </source>
</evidence>
<dbReference type="InterPro" id="IPR011990">
    <property type="entry name" value="TPR-like_helical_dom_sf"/>
</dbReference>
<comment type="caution">
    <text evidence="6">The sequence shown here is derived from an EMBL/GenBank/DDBJ whole genome shotgun (WGS) entry which is preliminary data.</text>
</comment>
<feature type="transmembrane region" description="Helical" evidence="4">
    <location>
        <begin position="90"/>
        <end position="110"/>
    </location>
</feature>
<feature type="transmembrane region" description="Helical" evidence="4">
    <location>
        <begin position="318"/>
        <end position="337"/>
    </location>
</feature>
<keyword evidence="2 3" id="KW-0802">TPR repeat</keyword>
<dbReference type="InterPro" id="IPR019734">
    <property type="entry name" value="TPR_rpt"/>
</dbReference>
<feature type="transmembrane region" description="Helical" evidence="4">
    <location>
        <begin position="343"/>
        <end position="364"/>
    </location>
</feature>
<feature type="domain" description="Glycosyltransferase RgtA/B/C/D-like" evidence="5">
    <location>
        <begin position="82"/>
        <end position="201"/>
    </location>
</feature>
<reference evidence="6 7" key="1">
    <citation type="submission" date="2015-01" db="EMBL/GenBank/DDBJ databases">
        <title>Genome sequence of the anaerobic bacterium Geobacter soli GSS01, a dissimilatory Fe(III) reducer from soil.</title>
        <authorList>
            <person name="Yang G."/>
            <person name="Zhou S."/>
        </authorList>
    </citation>
    <scope>NUCLEOTIDE SEQUENCE [LARGE SCALE GENOMIC DNA]</scope>
    <source>
        <strain evidence="6 7">GSS01</strain>
    </source>
</reference>
<feature type="transmembrane region" description="Helical" evidence="4">
    <location>
        <begin position="117"/>
        <end position="135"/>
    </location>
</feature>
<evidence type="ECO:0000256" key="1">
    <source>
        <dbReference type="ARBA" id="ARBA00022737"/>
    </source>
</evidence>
<dbReference type="Pfam" id="PF13432">
    <property type="entry name" value="TPR_16"/>
    <property type="match status" value="2"/>
</dbReference>
<dbReference type="PANTHER" id="PTHR44227:SF3">
    <property type="entry name" value="PROTEIN O-MANNOSYL-TRANSFERASE TMTC4"/>
    <property type="match status" value="1"/>
</dbReference>
<dbReference type="PANTHER" id="PTHR44227">
    <property type="match status" value="1"/>
</dbReference>
<feature type="transmembrane region" description="Helical" evidence="4">
    <location>
        <begin position="14"/>
        <end position="38"/>
    </location>
</feature>
<evidence type="ECO:0000259" key="5">
    <source>
        <dbReference type="Pfam" id="PF13231"/>
    </source>
</evidence>
<organism evidence="6 7">
    <name type="scientific">Geobacter soli</name>
    <dbReference type="NCBI Taxonomy" id="1510391"/>
    <lineage>
        <taxon>Bacteria</taxon>
        <taxon>Pseudomonadati</taxon>
        <taxon>Thermodesulfobacteriota</taxon>
        <taxon>Desulfuromonadia</taxon>
        <taxon>Geobacterales</taxon>
        <taxon>Geobacteraceae</taxon>
        <taxon>Geobacter</taxon>
    </lineage>
</organism>
<feature type="repeat" description="TPR" evidence="3">
    <location>
        <begin position="412"/>
        <end position="445"/>
    </location>
</feature>
<dbReference type="Proteomes" id="UP000031433">
    <property type="component" value="Unassembled WGS sequence"/>
</dbReference>
<sequence>MDTSRSPAAGAHPLLPPLILAAVALGVYLITLANGFVWDDGYIIVENPATRSFTSLRDILLSPDIVKPYYRPLNRASYLLDFQLFGMNPAGFHAVNMVLHALNVLLVYLLGRRLFSAGPAALVAALLFAVHPINVETVTFISARNNLFALFFALSCFLAFLRGRDTGGWPWHLAGALLLFLGLMCKETALMVIVPVFLYAIRPFHGTGDRESDLFRPGLSLLPYIAAIAIYLLMRSAALEGVLGTGMAAAELPQRLVRNLYVIPRYLALFLFPAGLTIFHAVPPDWASAPWLVPAWLAIAAGLWLLLRRGGPAARFGLLWLGVNFLPVANIVPIPSYPMAERFMYLPAAGFCLVAGAVLGGPLFDRWGARAGWGVVGSITVLLALATLERNRDWRDDVSLFASVVKTDPRSAEGYFNLGSALIERGDTAGARAAWERAVGIDPRHSGALAQLGTLAARQGDLAGATARYLAAVEANPANVMARYNLGRIYEIQGKPTRAAEQYELFLRYVPVEYGEYVPEVQARLAKLRATAPAGATAGAAPAP</sequence>
<dbReference type="Gene3D" id="1.25.40.10">
    <property type="entry name" value="Tetratricopeptide repeat domain"/>
    <property type="match status" value="1"/>
</dbReference>
<dbReference type="Pfam" id="PF13231">
    <property type="entry name" value="PMT_2"/>
    <property type="match status" value="1"/>
</dbReference>
<feature type="transmembrane region" description="Helical" evidence="4">
    <location>
        <begin position="221"/>
        <end position="243"/>
    </location>
</feature>
<feature type="transmembrane region" description="Helical" evidence="4">
    <location>
        <begin position="263"/>
        <end position="282"/>
    </location>
</feature>
<feature type="transmembrane region" description="Helical" evidence="4">
    <location>
        <begin position="371"/>
        <end position="388"/>
    </location>
</feature>
<dbReference type="SMART" id="SM00028">
    <property type="entry name" value="TPR"/>
    <property type="match status" value="3"/>
</dbReference>
<keyword evidence="4" id="KW-1133">Transmembrane helix</keyword>
<keyword evidence="4" id="KW-0472">Membrane</keyword>
<gene>
    <name evidence="6" type="ORF">SE37_02800</name>
</gene>
<dbReference type="RefSeq" id="WP_039643436.1">
    <property type="nucleotide sequence ID" value="NZ_JXBL01000001.1"/>
</dbReference>
<dbReference type="PROSITE" id="PS50005">
    <property type="entry name" value="TPR"/>
    <property type="match status" value="1"/>
</dbReference>
<feature type="transmembrane region" description="Helical" evidence="4">
    <location>
        <begin position="141"/>
        <end position="161"/>
    </location>
</feature>
<proteinExistence type="predicted"/>
<feature type="transmembrane region" description="Helical" evidence="4">
    <location>
        <begin position="288"/>
        <end position="306"/>
    </location>
</feature>
<evidence type="ECO:0000313" key="6">
    <source>
        <dbReference type="EMBL" id="KIE41630.1"/>
    </source>
</evidence>
<dbReference type="InterPro" id="IPR038731">
    <property type="entry name" value="RgtA/B/C-like"/>
</dbReference>
<evidence type="ECO:0000313" key="7">
    <source>
        <dbReference type="Proteomes" id="UP000031433"/>
    </source>
</evidence>
<keyword evidence="1" id="KW-0677">Repeat</keyword>